<keyword evidence="8 21" id="KW-0561">Oxygen transport</keyword>
<evidence type="ECO:0000256" key="11">
    <source>
        <dbReference type="ARBA" id="ARBA00022827"/>
    </source>
</evidence>
<evidence type="ECO:0000256" key="17">
    <source>
        <dbReference type="ARBA" id="ARBA00030929"/>
    </source>
</evidence>
<feature type="domain" description="FAD-binding FR-type" evidence="23">
    <location>
        <begin position="152"/>
        <end position="263"/>
    </location>
</feature>
<dbReference type="Gene3D" id="2.40.30.10">
    <property type="entry name" value="Translation factors"/>
    <property type="match status" value="1"/>
</dbReference>
<evidence type="ECO:0000256" key="13">
    <source>
        <dbReference type="ARBA" id="ARBA00023002"/>
    </source>
</evidence>
<keyword evidence="12" id="KW-0521">NADP</keyword>
<dbReference type="InterPro" id="IPR001433">
    <property type="entry name" value="OxRdtase_FAD/NAD-bd"/>
</dbReference>
<dbReference type="PANTHER" id="PTHR43396:SF3">
    <property type="entry name" value="FLAVOHEMOPROTEIN"/>
    <property type="match status" value="1"/>
</dbReference>
<dbReference type="SUPFAM" id="SSF63380">
    <property type="entry name" value="Riboflavin synthase domain-like"/>
    <property type="match status" value="1"/>
</dbReference>
<dbReference type="CDD" id="cd06184">
    <property type="entry name" value="flavohem_like_fad_nad_binding"/>
    <property type="match status" value="1"/>
</dbReference>
<evidence type="ECO:0000256" key="10">
    <source>
        <dbReference type="ARBA" id="ARBA00022723"/>
    </source>
</evidence>
<evidence type="ECO:0000256" key="6">
    <source>
        <dbReference type="ARBA" id="ARBA00014637"/>
    </source>
</evidence>
<dbReference type="CDD" id="cd14779">
    <property type="entry name" value="FHP_Ae-globin-like"/>
    <property type="match status" value="1"/>
</dbReference>
<keyword evidence="14" id="KW-0408">Iron</keyword>
<evidence type="ECO:0000256" key="18">
    <source>
        <dbReference type="ARBA" id="ARBA00033187"/>
    </source>
</evidence>
<evidence type="ECO:0000256" key="12">
    <source>
        <dbReference type="ARBA" id="ARBA00022857"/>
    </source>
</evidence>
<evidence type="ECO:0000256" key="15">
    <source>
        <dbReference type="ARBA" id="ARBA00023027"/>
    </source>
</evidence>
<dbReference type="NCBIfam" id="NF009805">
    <property type="entry name" value="PRK13289.1"/>
    <property type="match status" value="1"/>
</dbReference>
<evidence type="ECO:0000256" key="16">
    <source>
        <dbReference type="ARBA" id="ARBA00030024"/>
    </source>
</evidence>
<evidence type="ECO:0000256" key="19">
    <source>
        <dbReference type="ARBA" id="ARBA00048649"/>
    </source>
</evidence>
<dbReference type="InterPro" id="IPR000971">
    <property type="entry name" value="Globin"/>
</dbReference>
<comment type="similarity">
    <text evidence="3">In the C-terminal section; belongs to the flavoprotein pyridine nucleotide cytochrome reductase family.</text>
</comment>
<dbReference type="InterPro" id="IPR017938">
    <property type="entry name" value="Riboflavin_synthase-like_b-brl"/>
</dbReference>
<organism evidence="24 25">
    <name type="scientific">Mucilaginibacter pineti</name>
    <dbReference type="NCBI Taxonomy" id="1391627"/>
    <lineage>
        <taxon>Bacteria</taxon>
        <taxon>Pseudomonadati</taxon>
        <taxon>Bacteroidota</taxon>
        <taxon>Sphingobacteriia</taxon>
        <taxon>Sphingobacteriales</taxon>
        <taxon>Sphingobacteriaceae</taxon>
        <taxon>Mucilaginibacter</taxon>
    </lineage>
</organism>
<keyword evidence="11" id="KW-0274">FAD</keyword>
<dbReference type="GO" id="GO:0071500">
    <property type="term" value="P:cellular response to nitrosative stress"/>
    <property type="evidence" value="ECO:0007669"/>
    <property type="project" value="TreeGrafter"/>
</dbReference>
<dbReference type="FunFam" id="2.40.30.10:FF:000034">
    <property type="entry name" value="Flavohemoprotein"/>
    <property type="match status" value="1"/>
</dbReference>
<dbReference type="PRINTS" id="PR00410">
    <property type="entry name" value="PHEHYDRXLASE"/>
</dbReference>
<dbReference type="InterPro" id="IPR039261">
    <property type="entry name" value="FNR_nucleotide-bd"/>
</dbReference>
<dbReference type="InterPro" id="IPR017927">
    <property type="entry name" value="FAD-bd_FR_type"/>
</dbReference>
<dbReference type="AlphaFoldDB" id="A0A1G7NI48"/>
<dbReference type="GO" id="GO:0071949">
    <property type="term" value="F:FAD binding"/>
    <property type="evidence" value="ECO:0007669"/>
    <property type="project" value="TreeGrafter"/>
</dbReference>
<evidence type="ECO:0000256" key="21">
    <source>
        <dbReference type="RuleBase" id="RU000356"/>
    </source>
</evidence>
<evidence type="ECO:0000256" key="7">
    <source>
        <dbReference type="ARBA" id="ARBA00022617"/>
    </source>
</evidence>
<dbReference type="GO" id="GO:0019825">
    <property type="term" value="F:oxygen binding"/>
    <property type="evidence" value="ECO:0007669"/>
    <property type="project" value="InterPro"/>
</dbReference>
<dbReference type="RefSeq" id="WP_240315389.1">
    <property type="nucleotide sequence ID" value="NZ_FNAI01000027.1"/>
</dbReference>
<accession>A0A1G7NI48</accession>
<dbReference type="SUPFAM" id="SSF46458">
    <property type="entry name" value="Globin-like"/>
    <property type="match status" value="1"/>
</dbReference>
<evidence type="ECO:0000256" key="20">
    <source>
        <dbReference type="ARBA" id="ARBA00049433"/>
    </source>
</evidence>
<proteinExistence type="inferred from homology"/>
<sequence>MITAAQKELVKATVPFLRERGVELTKHFYSRMFMHNPELKNVFNMGNQQNERQQTALAGAVLAYAENIDHPEVLMPVLDGIGQKHISLDIRPEDYFIVGGHLLAAIGEILEDQASESLLKAWEAAYFQLADIMSQHELSLYNKQIQKKGGWTGWRPFIVKDKVRESDEITSFYLYPSDGGAVADFLPGQYLSVRLFIPELGLLQPRQYSISTAPNGIYYRISVKRETAEHPTPDGMISNRLHSFVNEGDLVDVSAPAGNFTLQNTGNPIVFISGGVGQTPLIAMMESLINNGSPRQATWIHGCRGKEVHAFKETLHQWAVAHDNVSRHVFYNNLAGIYAEDNHYEGWVDLKRFGDDMLVSPDTEFYICGPGQFIEKHYKDLLAMGAKEESIYFEEFGPQSLQLN</sequence>
<dbReference type="Proteomes" id="UP000199072">
    <property type="component" value="Unassembled WGS sequence"/>
</dbReference>
<evidence type="ECO:0000259" key="23">
    <source>
        <dbReference type="PROSITE" id="PS51384"/>
    </source>
</evidence>
<dbReference type="GO" id="GO:0005344">
    <property type="term" value="F:oxygen carrier activity"/>
    <property type="evidence" value="ECO:0007669"/>
    <property type="project" value="UniProtKB-KW"/>
</dbReference>
<evidence type="ECO:0000256" key="4">
    <source>
        <dbReference type="ARBA" id="ARBA00008414"/>
    </source>
</evidence>
<dbReference type="SUPFAM" id="SSF52343">
    <property type="entry name" value="Ferredoxin reductase-like, C-terminal NADP-linked domain"/>
    <property type="match status" value="1"/>
</dbReference>
<comment type="catalytic activity">
    <reaction evidence="19">
        <text>2 nitric oxide + NADH + 2 O2 = 2 nitrate + NAD(+) + H(+)</text>
        <dbReference type="Rhea" id="RHEA:19469"/>
        <dbReference type="ChEBI" id="CHEBI:15378"/>
        <dbReference type="ChEBI" id="CHEBI:15379"/>
        <dbReference type="ChEBI" id="CHEBI:16480"/>
        <dbReference type="ChEBI" id="CHEBI:17632"/>
        <dbReference type="ChEBI" id="CHEBI:57540"/>
        <dbReference type="ChEBI" id="CHEBI:57945"/>
        <dbReference type="EC" id="1.14.12.17"/>
    </reaction>
</comment>
<comment type="catalytic activity">
    <reaction evidence="20">
        <text>2 nitric oxide + NADPH + 2 O2 = 2 nitrate + NADP(+) + H(+)</text>
        <dbReference type="Rhea" id="RHEA:19465"/>
        <dbReference type="ChEBI" id="CHEBI:15378"/>
        <dbReference type="ChEBI" id="CHEBI:15379"/>
        <dbReference type="ChEBI" id="CHEBI:16480"/>
        <dbReference type="ChEBI" id="CHEBI:17632"/>
        <dbReference type="ChEBI" id="CHEBI:57783"/>
        <dbReference type="ChEBI" id="CHEBI:58349"/>
        <dbReference type="EC" id="1.14.12.17"/>
    </reaction>
</comment>
<dbReference type="PROSITE" id="PS51384">
    <property type="entry name" value="FAD_FR"/>
    <property type="match status" value="1"/>
</dbReference>
<dbReference type="Gene3D" id="1.10.490.10">
    <property type="entry name" value="Globins"/>
    <property type="match status" value="1"/>
</dbReference>
<feature type="domain" description="Globin" evidence="22">
    <location>
        <begin position="1"/>
        <end position="138"/>
    </location>
</feature>
<dbReference type="InterPro" id="IPR009050">
    <property type="entry name" value="Globin-like_sf"/>
</dbReference>
<evidence type="ECO:0000313" key="25">
    <source>
        <dbReference type="Proteomes" id="UP000199072"/>
    </source>
</evidence>
<evidence type="ECO:0000256" key="2">
    <source>
        <dbReference type="ARBA" id="ARBA00001974"/>
    </source>
</evidence>
<dbReference type="EMBL" id="FNAI01000027">
    <property type="protein sequence ID" value="SDF72979.1"/>
    <property type="molecule type" value="Genomic_DNA"/>
</dbReference>
<keyword evidence="25" id="KW-1185">Reference proteome</keyword>
<comment type="cofactor">
    <cofactor evidence="2">
        <name>FAD</name>
        <dbReference type="ChEBI" id="CHEBI:57692"/>
    </cofactor>
</comment>
<evidence type="ECO:0000256" key="9">
    <source>
        <dbReference type="ARBA" id="ARBA00022630"/>
    </source>
</evidence>
<dbReference type="PANTHER" id="PTHR43396">
    <property type="entry name" value="FLAVOHEMOPROTEIN"/>
    <property type="match status" value="1"/>
</dbReference>
<comment type="cofactor">
    <cofactor evidence="1">
        <name>heme b</name>
        <dbReference type="ChEBI" id="CHEBI:60344"/>
    </cofactor>
</comment>
<evidence type="ECO:0000256" key="5">
    <source>
        <dbReference type="ARBA" id="ARBA00012229"/>
    </source>
</evidence>
<dbReference type="Gene3D" id="3.40.50.80">
    <property type="entry name" value="Nucleotide-binding domain of ferredoxin-NADP reductase (FNR) module"/>
    <property type="match status" value="1"/>
</dbReference>
<keyword evidence="15" id="KW-0520">NAD</keyword>
<keyword evidence="9" id="KW-0285">Flavoprotein</keyword>
<evidence type="ECO:0000313" key="24">
    <source>
        <dbReference type="EMBL" id="SDF72979.1"/>
    </source>
</evidence>
<protein>
    <recommendedName>
        <fullName evidence="6">Flavohemoprotein</fullName>
        <ecNumber evidence="5">1.14.12.17</ecNumber>
    </recommendedName>
    <alternativeName>
        <fullName evidence="17">Flavohemoglobin</fullName>
    </alternativeName>
    <alternativeName>
        <fullName evidence="16">Hemoglobin-like protein</fullName>
    </alternativeName>
    <alternativeName>
        <fullName evidence="18">Nitric oxide dioxygenase</fullName>
    </alternativeName>
</protein>
<dbReference type="InterPro" id="IPR012292">
    <property type="entry name" value="Globin/Proto"/>
</dbReference>
<dbReference type="Pfam" id="PF00042">
    <property type="entry name" value="Globin"/>
    <property type="match status" value="1"/>
</dbReference>
<keyword evidence="24" id="KW-0223">Dioxygenase</keyword>
<dbReference type="GO" id="GO:0046210">
    <property type="term" value="P:nitric oxide catabolic process"/>
    <property type="evidence" value="ECO:0007669"/>
    <property type="project" value="TreeGrafter"/>
</dbReference>
<gene>
    <name evidence="24" type="ORF">SAMN05216464_1274</name>
</gene>
<evidence type="ECO:0000256" key="8">
    <source>
        <dbReference type="ARBA" id="ARBA00022621"/>
    </source>
</evidence>
<dbReference type="EC" id="1.14.12.17" evidence="5"/>
<reference evidence="24 25" key="1">
    <citation type="submission" date="2016-10" db="EMBL/GenBank/DDBJ databases">
        <authorList>
            <person name="de Groot N.N."/>
        </authorList>
    </citation>
    <scope>NUCLEOTIDE SEQUENCE [LARGE SCALE GENOMIC DNA]</scope>
    <source>
        <strain evidence="24 25">47C3B</strain>
    </source>
</reference>
<name>A0A1G7NI48_9SPHI</name>
<dbReference type="FunFam" id="1.10.490.10:FF:000003">
    <property type="entry name" value="Flavohemoprotein"/>
    <property type="match status" value="1"/>
</dbReference>
<keyword evidence="21" id="KW-0813">Transport</keyword>
<evidence type="ECO:0000259" key="22">
    <source>
        <dbReference type="PROSITE" id="PS01033"/>
    </source>
</evidence>
<evidence type="ECO:0000256" key="3">
    <source>
        <dbReference type="ARBA" id="ARBA00006401"/>
    </source>
</evidence>
<dbReference type="GO" id="GO:0046872">
    <property type="term" value="F:metal ion binding"/>
    <property type="evidence" value="ECO:0007669"/>
    <property type="project" value="UniProtKB-KW"/>
</dbReference>
<dbReference type="Pfam" id="PF00175">
    <property type="entry name" value="NAD_binding_1"/>
    <property type="match status" value="1"/>
</dbReference>
<keyword evidence="7 21" id="KW-0349">Heme</keyword>
<keyword evidence="13" id="KW-0560">Oxidoreductase</keyword>
<keyword evidence="10" id="KW-0479">Metal-binding</keyword>
<comment type="similarity">
    <text evidence="4">Belongs to the globin family. Two-domain flavohemoproteins subfamily.</text>
</comment>
<evidence type="ECO:0000256" key="14">
    <source>
        <dbReference type="ARBA" id="ARBA00023004"/>
    </source>
</evidence>
<dbReference type="GO" id="GO:0008941">
    <property type="term" value="F:nitric oxide dioxygenase NAD(P)H activity"/>
    <property type="evidence" value="ECO:0007669"/>
    <property type="project" value="UniProtKB-EC"/>
</dbReference>
<dbReference type="GO" id="GO:0020037">
    <property type="term" value="F:heme binding"/>
    <property type="evidence" value="ECO:0007669"/>
    <property type="project" value="InterPro"/>
</dbReference>
<dbReference type="STRING" id="1391627.SAMN05216464_1274"/>
<evidence type="ECO:0000256" key="1">
    <source>
        <dbReference type="ARBA" id="ARBA00001970"/>
    </source>
</evidence>
<dbReference type="PROSITE" id="PS01033">
    <property type="entry name" value="GLOBIN"/>
    <property type="match status" value="1"/>
</dbReference>